<accession>A0ABT9AH69</accession>
<protein>
    <recommendedName>
        <fullName evidence="3">Head decoration protein</fullName>
    </recommendedName>
</protein>
<comment type="caution">
    <text evidence="1">The sequence shown here is derived from an EMBL/GenBank/DDBJ whole genome shotgun (WGS) entry which is preliminary data.</text>
</comment>
<evidence type="ECO:0000313" key="1">
    <source>
        <dbReference type="EMBL" id="MDO7849225.1"/>
    </source>
</evidence>
<organism evidence="1 2">
    <name type="scientific">Hymenobacter mellowenesis</name>
    <dbReference type="NCBI Taxonomy" id="3063995"/>
    <lineage>
        <taxon>Bacteria</taxon>
        <taxon>Pseudomonadati</taxon>
        <taxon>Bacteroidota</taxon>
        <taxon>Cytophagia</taxon>
        <taxon>Cytophagales</taxon>
        <taxon>Hymenobacteraceae</taxon>
        <taxon>Hymenobacter</taxon>
    </lineage>
</organism>
<dbReference type="EMBL" id="JAUQSX010000015">
    <property type="protein sequence ID" value="MDO7849225.1"/>
    <property type="molecule type" value="Genomic_DNA"/>
</dbReference>
<keyword evidence="2" id="KW-1185">Reference proteome</keyword>
<evidence type="ECO:0008006" key="3">
    <source>
        <dbReference type="Google" id="ProtNLM"/>
    </source>
</evidence>
<dbReference type="Proteomes" id="UP001167796">
    <property type="component" value="Unassembled WGS sequence"/>
</dbReference>
<reference evidence="1" key="1">
    <citation type="submission" date="2023-07" db="EMBL/GenBank/DDBJ databases">
        <authorList>
            <person name="Kim M.K."/>
        </authorList>
    </citation>
    <scope>NUCLEOTIDE SEQUENCE</scope>
    <source>
        <strain evidence="1">M29</strain>
    </source>
</reference>
<proteinExistence type="predicted"/>
<sequence>MPLIVKITSETKDKGVFRASGVVTAPDGSEKGKAVVYVTTGVKGPKLVLAEAGKTTILGNEVTEYKSFEGPTAAETPELAKDVELTFSKLSFAI</sequence>
<dbReference type="RefSeq" id="WP_305013893.1">
    <property type="nucleotide sequence ID" value="NZ_JAUQSX010000015.1"/>
</dbReference>
<name>A0ABT9AH69_9BACT</name>
<gene>
    <name evidence="1" type="ORF">Q5H92_22870</name>
</gene>
<evidence type="ECO:0000313" key="2">
    <source>
        <dbReference type="Proteomes" id="UP001167796"/>
    </source>
</evidence>